<keyword evidence="3 4" id="KW-0443">Lipid metabolism</keyword>
<organism evidence="7 8">
    <name type="scientific">Saccharicrinis carchari</name>
    <dbReference type="NCBI Taxonomy" id="1168039"/>
    <lineage>
        <taxon>Bacteria</taxon>
        <taxon>Pseudomonadati</taxon>
        <taxon>Bacteroidota</taxon>
        <taxon>Bacteroidia</taxon>
        <taxon>Marinilabiliales</taxon>
        <taxon>Marinilabiliaceae</taxon>
        <taxon>Saccharicrinis</taxon>
    </lineage>
</organism>
<reference evidence="7 8" key="1">
    <citation type="submission" date="2017-05" db="EMBL/GenBank/DDBJ databases">
        <authorList>
            <person name="Varghese N."/>
            <person name="Submissions S."/>
        </authorList>
    </citation>
    <scope>NUCLEOTIDE SEQUENCE [LARGE SCALE GENOMIC DNA]</scope>
    <source>
        <strain evidence="7 8">DSM 27040</strain>
    </source>
</reference>
<evidence type="ECO:0000313" key="7">
    <source>
        <dbReference type="EMBL" id="SMO82761.1"/>
    </source>
</evidence>
<dbReference type="Pfam" id="PF19143">
    <property type="entry name" value="Omp85_2"/>
    <property type="match status" value="1"/>
</dbReference>
<name>A0A521EH04_SACCC</name>
<dbReference type="EMBL" id="FXTB01000009">
    <property type="protein sequence ID" value="SMO82761.1"/>
    <property type="molecule type" value="Genomic_DNA"/>
</dbReference>
<dbReference type="InterPro" id="IPR050301">
    <property type="entry name" value="NTE"/>
</dbReference>
<feature type="short sequence motif" description="DGA/G" evidence="4">
    <location>
        <begin position="211"/>
        <end position="213"/>
    </location>
</feature>
<dbReference type="RefSeq" id="WP_142534215.1">
    <property type="nucleotide sequence ID" value="NZ_FXTB01000009.1"/>
</dbReference>
<feature type="short sequence motif" description="GXSXG" evidence="4">
    <location>
        <begin position="65"/>
        <end position="69"/>
    </location>
</feature>
<evidence type="ECO:0000256" key="2">
    <source>
        <dbReference type="ARBA" id="ARBA00022963"/>
    </source>
</evidence>
<dbReference type="GO" id="GO:0016042">
    <property type="term" value="P:lipid catabolic process"/>
    <property type="evidence" value="ECO:0007669"/>
    <property type="project" value="UniProtKB-UniRule"/>
</dbReference>
<dbReference type="GO" id="GO:0016787">
    <property type="term" value="F:hydrolase activity"/>
    <property type="evidence" value="ECO:0007669"/>
    <property type="project" value="UniProtKB-UniRule"/>
</dbReference>
<evidence type="ECO:0000256" key="1">
    <source>
        <dbReference type="ARBA" id="ARBA00022801"/>
    </source>
</evidence>
<dbReference type="Proteomes" id="UP000319040">
    <property type="component" value="Unassembled WGS sequence"/>
</dbReference>
<dbReference type="Pfam" id="PF01734">
    <property type="entry name" value="Patatin"/>
    <property type="match status" value="1"/>
</dbReference>
<dbReference type="Gene3D" id="3.10.20.310">
    <property type="entry name" value="membrane protein fhac"/>
    <property type="match status" value="1"/>
</dbReference>
<keyword evidence="5" id="KW-0732">Signal</keyword>
<dbReference type="PROSITE" id="PS51635">
    <property type="entry name" value="PNPLA"/>
    <property type="match status" value="1"/>
</dbReference>
<dbReference type="OrthoDB" id="9770965at2"/>
<protein>
    <submittedName>
        <fullName evidence="7">NTE family protein</fullName>
    </submittedName>
</protein>
<dbReference type="AlphaFoldDB" id="A0A521EH04"/>
<gene>
    <name evidence="7" type="ORF">SAMN06265379_1098</name>
</gene>
<evidence type="ECO:0000256" key="4">
    <source>
        <dbReference type="PROSITE-ProRule" id="PRU01161"/>
    </source>
</evidence>
<evidence type="ECO:0000256" key="5">
    <source>
        <dbReference type="SAM" id="SignalP"/>
    </source>
</evidence>
<feature type="domain" description="PNPLA" evidence="6">
    <location>
        <begin position="34"/>
        <end position="224"/>
    </location>
</feature>
<feature type="active site" description="Proton acceptor" evidence="4">
    <location>
        <position position="211"/>
    </location>
</feature>
<sequence length="757" mass="84198">MIKTYAFVLLLLFAYTKGVAQSPSSNEHRPKIGLVLSGGGAKGMAHIGVLKVLEELNIRPDYIAGTSMGSIMGGLYAVGYSAAQLDSILRQMDWSSMLSDRIPLSKVVPEEKHKYNRFLFQFDLTKNGPLLPEAMVVGQGIMEEMNWLTWHVVGKDNFDDFEIPFRCVASDLVTGQPYVFSSGSLVTAMRASMAIPTIFSPVRFNSMLLVDGGVLNNIPVQACRDMGADIVITVNVGFRHKPSIDDFQSISDILMGSAMIRSNYESQKALDDTDILIAPDLSKYSSASFYDGAAIIDQGEIAARERYDELASLSEFLSLYPQKKKVETKFLKEVYIEDIHVGELKHLDKSFVLGKSGLEAGKLYTKAQINEALHRLVGTRYFQNVSYLLSQGERGYVLTLLPTESYRSKYNFAVHYDNSYKVAAIFNVAFRNTIIKGSNLSLSLNLSEYPIFKGEFIDYRGNNQLVGNYLKTTWEFNSIPLFGNDGSSLGGFNQNNLISEAGILYTPNTKQIVQGGVFYKRQIGNSGRGLLDLLTDDVSRIGNHWWGLNFNYNKNSFDKPFFINSGSELDIDLAYPLGFGTIYTGSDSALVLLNDLVNIPREKYLKAKLTWEHYLPAHSKISLSYFLSAGGATENLGNAQYFNIGGLKSTARTLDIPFPGMIPKEVSAQQFVMAQLHLRYQVFNKLFIHLSGGAMDYETKFEHLSFAPGRGIAANQVVFGGNLLLTHNSIVGPIEFGYGRSNLHHKGRWFFTAGFPF</sequence>
<dbReference type="InterPro" id="IPR043864">
    <property type="entry name" value="Omp85-like_dom"/>
</dbReference>
<dbReference type="CDD" id="cd07205">
    <property type="entry name" value="Pat_PNPLA6_PNPLA7_NTE1_like"/>
    <property type="match status" value="1"/>
</dbReference>
<evidence type="ECO:0000256" key="3">
    <source>
        <dbReference type="ARBA" id="ARBA00023098"/>
    </source>
</evidence>
<evidence type="ECO:0000259" key="6">
    <source>
        <dbReference type="PROSITE" id="PS51635"/>
    </source>
</evidence>
<dbReference type="Gene3D" id="3.40.1090.10">
    <property type="entry name" value="Cytosolic phospholipase A2 catalytic domain"/>
    <property type="match status" value="2"/>
</dbReference>
<feature type="active site" description="Nucleophile" evidence="4">
    <location>
        <position position="67"/>
    </location>
</feature>
<dbReference type="InterPro" id="IPR002641">
    <property type="entry name" value="PNPLA_dom"/>
</dbReference>
<dbReference type="PANTHER" id="PTHR14226">
    <property type="entry name" value="NEUROPATHY TARGET ESTERASE/SWISS CHEESE D.MELANOGASTER"/>
    <property type="match status" value="1"/>
</dbReference>
<dbReference type="PANTHER" id="PTHR14226:SF29">
    <property type="entry name" value="NEUROPATHY TARGET ESTERASE SWS"/>
    <property type="match status" value="1"/>
</dbReference>
<dbReference type="SUPFAM" id="SSF52151">
    <property type="entry name" value="FabD/lysophospholipase-like"/>
    <property type="match status" value="1"/>
</dbReference>
<dbReference type="InterPro" id="IPR016035">
    <property type="entry name" value="Acyl_Trfase/lysoPLipase"/>
</dbReference>
<keyword evidence="8" id="KW-1185">Reference proteome</keyword>
<feature type="signal peptide" evidence="5">
    <location>
        <begin position="1"/>
        <end position="20"/>
    </location>
</feature>
<feature type="chain" id="PRO_5022021984" evidence="5">
    <location>
        <begin position="21"/>
        <end position="757"/>
    </location>
</feature>
<accession>A0A521EH04</accession>
<keyword evidence="1 4" id="KW-0378">Hydrolase</keyword>
<keyword evidence="2 4" id="KW-0442">Lipid degradation</keyword>
<feature type="short sequence motif" description="GXGXXG" evidence="4">
    <location>
        <begin position="38"/>
        <end position="43"/>
    </location>
</feature>
<proteinExistence type="predicted"/>
<evidence type="ECO:0000313" key="8">
    <source>
        <dbReference type="Proteomes" id="UP000319040"/>
    </source>
</evidence>